<dbReference type="Pfam" id="PF03704">
    <property type="entry name" value="BTAD"/>
    <property type="match status" value="1"/>
</dbReference>
<evidence type="ECO:0000256" key="1">
    <source>
        <dbReference type="ARBA" id="ARBA00005820"/>
    </source>
</evidence>
<dbReference type="SMART" id="SM01043">
    <property type="entry name" value="BTAD"/>
    <property type="match status" value="1"/>
</dbReference>
<evidence type="ECO:0000256" key="4">
    <source>
        <dbReference type="ARBA" id="ARBA00023163"/>
    </source>
</evidence>
<keyword evidence="4" id="KW-0804">Transcription</keyword>
<feature type="region of interest" description="Disordered" evidence="6">
    <location>
        <begin position="290"/>
        <end position="320"/>
    </location>
</feature>
<feature type="domain" description="OmpR/PhoB-type" evidence="7">
    <location>
        <begin position="1"/>
        <end position="93"/>
    </location>
</feature>
<dbReference type="GO" id="GO:0003677">
    <property type="term" value="F:DNA binding"/>
    <property type="evidence" value="ECO:0007669"/>
    <property type="project" value="UniProtKB-UniRule"/>
</dbReference>
<keyword evidence="3 5" id="KW-0238">DNA-binding</keyword>
<evidence type="ECO:0000256" key="6">
    <source>
        <dbReference type="SAM" id="MobiDB-lite"/>
    </source>
</evidence>
<dbReference type="RefSeq" id="WP_091449838.1">
    <property type="nucleotide sequence ID" value="NZ_FMZZ01000004.1"/>
</dbReference>
<reference evidence="9" key="1">
    <citation type="submission" date="2016-10" db="EMBL/GenBank/DDBJ databases">
        <authorList>
            <person name="Varghese N."/>
            <person name="Submissions S."/>
        </authorList>
    </citation>
    <scope>NUCLEOTIDE SEQUENCE [LARGE SCALE GENOMIC DNA]</scope>
    <source>
        <strain evidence="9">IBRC-M 10403</strain>
    </source>
</reference>
<sequence length="1046" mass="111159">MRILVLGPVRVRIRDAEAHLGGPESKALLSALLLQARQVVPTDRLIGLLWDDSPPRSAAALVRDYISLLRRGLAAAGWAEALAARSQGYLLAVDAADSDLETFERTLAAGRQAERAADHGAAAERYGQALGLWRGPAFCGIDAGFARARARVLAEERLSAEEGLARCLLAQGRAGELCASLRALVVANPLREEARGLLMRALVETGRQADALAVYRELAEPGEPLRDLHEAIRSGALERRVPRQRVETTTPMNLSGLPGPPRVVPGNLPPDICDFTGRAEPLATVLRLAEAPKPDKSAGSAESAESAESSGARTSPPTVVVSGFGGSGKSALAVHAAHRLRARCPDGALFADLRGRDRDLGAFDVLGRFLGALGVAGSDLPATVADRAALFRRTVAGRRLVIVLDNARNETQVRPLLPDDPHCLVIITSRSRLTGIDGATPVELDFFSTETAVEMLGKIIGADRVAAAPDAAARIATLCGGIPLAIRAAGAKLLAEPDWPLPALAARLSDERRRLDELAVGDLAVRSSLLLNYRELDDLQRRAFHLLSVLDLPDFGWWLAAPLLDIPLEDAQDAVARLVDLRLLEVAGLDRIGRVRYRLHDLVQLFGAEHAEVDEPADMVAAAVSRTLATWMALVEAGSRKLPRVTLRLRPNLAANVEVDPRLVAEVEDNPTEWLKSETATVVRAVERAHDLGIDGMTTLLITTLLSSPFAARNEFDGWQRTHEVALTAARSTGDRQAEAVVLAGLGQLHYEKDEYAAALEHFTAAVAHTAATGDDATRAVALVGLGTVRRDLAEIAGARRDLAAAADVGARIGDGSVVAAARYGLAAISRDHGAMADAVTGFERCVELYRGLADLRGEALALRGLSLCHRARGEHGQAAELSERAAAVLSAAGDELGETYARQSWAKALLRLGASGHGQDTTGKGIAGQDIIDTLTGCLATCVSQCDRFGVALMTRTLGEAHLALGDRALAADVLGAALRGWEDLGLPLWQARTLRDLAAADPALADAHWRRATALFAASAGREAAELAAHTPASWYEHVRSTHR</sequence>
<dbReference type="SUPFAM" id="SSF48452">
    <property type="entry name" value="TPR-like"/>
    <property type="match status" value="2"/>
</dbReference>
<dbReference type="SMART" id="SM00028">
    <property type="entry name" value="TPR"/>
    <property type="match status" value="2"/>
</dbReference>
<dbReference type="PROSITE" id="PS51755">
    <property type="entry name" value="OMPR_PHOB"/>
    <property type="match status" value="1"/>
</dbReference>
<dbReference type="InterPro" id="IPR011990">
    <property type="entry name" value="TPR-like_helical_dom_sf"/>
</dbReference>
<dbReference type="InterPro" id="IPR051677">
    <property type="entry name" value="AfsR-DnrI-RedD_regulator"/>
</dbReference>
<feature type="DNA-binding region" description="OmpR/PhoB-type" evidence="5">
    <location>
        <begin position="1"/>
        <end position="93"/>
    </location>
</feature>
<dbReference type="PANTHER" id="PTHR35807:SF1">
    <property type="entry name" value="TRANSCRIPTIONAL REGULATOR REDD"/>
    <property type="match status" value="1"/>
</dbReference>
<keyword evidence="9" id="KW-1185">Reference proteome</keyword>
<name>A0A1G6P9V9_9PSEU</name>
<dbReference type="InterPro" id="IPR016032">
    <property type="entry name" value="Sig_transdc_resp-reg_C-effctor"/>
</dbReference>
<evidence type="ECO:0000313" key="9">
    <source>
        <dbReference type="Proteomes" id="UP000199501"/>
    </source>
</evidence>
<dbReference type="InterPro" id="IPR036388">
    <property type="entry name" value="WH-like_DNA-bd_sf"/>
</dbReference>
<evidence type="ECO:0000256" key="5">
    <source>
        <dbReference type="PROSITE-ProRule" id="PRU01091"/>
    </source>
</evidence>
<dbReference type="GO" id="GO:0006355">
    <property type="term" value="P:regulation of DNA-templated transcription"/>
    <property type="evidence" value="ECO:0007669"/>
    <property type="project" value="InterPro"/>
</dbReference>
<accession>A0A1G6P9V9</accession>
<dbReference type="EMBL" id="FMZZ01000004">
    <property type="protein sequence ID" value="SDC76394.1"/>
    <property type="molecule type" value="Genomic_DNA"/>
</dbReference>
<feature type="compositionally biased region" description="Low complexity" evidence="6">
    <location>
        <begin position="297"/>
        <end position="312"/>
    </location>
</feature>
<dbReference type="SUPFAM" id="SSF52540">
    <property type="entry name" value="P-loop containing nucleoside triphosphate hydrolases"/>
    <property type="match status" value="1"/>
</dbReference>
<dbReference type="GO" id="GO:0043531">
    <property type="term" value="F:ADP binding"/>
    <property type="evidence" value="ECO:0007669"/>
    <property type="project" value="InterPro"/>
</dbReference>
<dbReference type="InterPro" id="IPR027417">
    <property type="entry name" value="P-loop_NTPase"/>
</dbReference>
<comment type="similarity">
    <text evidence="1">Belongs to the AfsR/DnrI/RedD regulatory family.</text>
</comment>
<evidence type="ECO:0000313" key="8">
    <source>
        <dbReference type="EMBL" id="SDC76394.1"/>
    </source>
</evidence>
<dbReference type="Gene3D" id="3.40.50.300">
    <property type="entry name" value="P-loop containing nucleotide triphosphate hydrolases"/>
    <property type="match status" value="1"/>
</dbReference>
<dbReference type="CDD" id="cd15831">
    <property type="entry name" value="BTAD"/>
    <property type="match status" value="1"/>
</dbReference>
<dbReference type="Gene3D" id="1.25.40.10">
    <property type="entry name" value="Tetratricopeptide repeat domain"/>
    <property type="match status" value="2"/>
</dbReference>
<evidence type="ECO:0000259" key="7">
    <source>
        <dbReference type="PROSITE" id="PS51755"/>
    </source>
</evidence>
<evidence type="ECO:0000256" key="3">
    <source>
        <dbReference type="ARBA" id="ARBA00023125"/>
    </source>
</evidence>
<proteinExistence type="inferred from homology"/>
<dbReference type="InterPro" id="IPR019734">
    <property type="entry name" value="TPR_rpt"/>
</dbReference>
<dbReference type="SMART" id="SM00862">
    <property type="entry name" value="Trans_reg_C"/>
    <property type="match status" value="1"/>
</dbReference>
<organism evidence="8 9">
    <name type="scientific">Actinokineospora iranica</name>
    <dbReference type="NCBI Taxonomy" id="1271860"/>
    <lineage>
        <taxon>Bacteria</taxon>
        <taxon>Bacillati</taxon>
        <taxon>Actinomycetota</taxon>
        <taxon>Actinomycetes</taxon>
        <taxon>Pseudonocardiales</taxon>
        <taxon>Pseudonocardiaceae</taxon>
        <taxon>Actinokineospora</taxon>
    </lineage>
</organism>
<dbReference type="OrthoDB" id="3587032at2"/>
<keyword evidence="2" id="KW-0805">Transcription regulation</keyword>
<dbReference type="InterPro" id="IPR005158">
    <property type="entry name" value="BTAD"/>
</dbReference>
<feature type="region of interest" description="Disordered" evidence="6">
    <location>
        <begin position="244"/>
        <end position="263"/>
    </location>
</feature>
<dbReference type="GO" id="GO:0000160">
    <property type="term" value="P:phosphorelay signal transduction system"/>
    <property type="evidence" value="ECO:0007669"/>
    <property type="project" value="InterPro"/>
</dbReference>
<gene>
    <name evidence="8" type="ORF">SAMN05216174_104168</name>
</gene>
<dbReference type="SUPFAM" id="SSF46894">
    <property type="entry name" value="C-terminal effector domain of the bipartite response regulators"/>
    <property type="match status" value="1"/>
</dbReference>
<dbReference type="PANTHER" id="PTHR35807">
    <property type="entry name" value="TRANSCRIPTIONAL REGULATOR REDD-RELATED"/>
    <property type="match status" value="1"/>
</dbReference>
<dbReference type="AlphaFoldDB" id="A0A1G6P9V9"/>
<dbReference type="STRING" id="1271860.SAMN05216174_104168"/>
<protein>
    <submittedName>
        <fullName evidence="8">DNA-binding transcriptional activator of the SARP family</fullName>
    </submittedName>
</protein>
<dbReference type="Gene3D" id="1.10.10.10">
    <property type="entry name" value="Winged helix-like DNA-binding domain superfamily/Winged helix DNA-binding domain"/>
    <property type="match status" value="1"/>
</dbReference>
<dbReference type="InterPro" id="IPR001867">
    <property type="entry name" value="OmpR/PhoB-type_DNA-bd"/>
</dbReference>
<dbReference type="Proteomes" id="UP000199501">
    <property type="component" value="Unassembled WGS sequence"/>
</dbReference>
<dbReference type="PRINTS" id="PR00364">
    <property type="entry name" value="DISEASERSIST"/>
</dbReference>
<evidence type="ECO:0000256" key="2">
    <source>
        <dbReference type="ARBA" id="ARBA00023015"/>
    </source>
</evidence>